<dbReference type="InterPro" id="IPR001494">
    <property type="entry name" value="Importin-beta_N"/>
</dbReference>
<comment type="subcellular location">
    <subcellularLocation>
        <location evidence="2">Cytoplasm</location>
    </subcellularLocation>
    <subcellularLocation>
        <location evidence="1">Nucleus</location>
    </subcellularLocation>
</comment>
<dbReference type="KEGG" id="spu:100889364"/>
<dbReference type="Gene3D" id="1.25.10.10">
    <property type="entry name" value="Leucine-rich Repeat Variant"/>
    <property type="match status" value="1"/>
</dbReference>
<evidence type="ECO:0000256" key="8">
    <source>
        <dbReference type="SAM" id="MobiDB-lite"/>
    </source>
</evidence>
<reference evidence="10" key="2">
    <citation type="submission" date="2021-01" db="UniProtKB">
        <authorList>
            <consortium name="EnsemblMetazoa"/>
        </authorList>
    </citation>
    <scope>IDENTIFICATION</scope>
</reference>
<dbReference type="InParanoid" id="A0A7M7NQK3"/>
<evidence type="ECO:0000256" key="4">
    <source>
        <dbReference type="ARBA" id="ARBA00022448"/>
    </source>
</evidence>
<feature type="region of interest" description="Disordered" evidence="8">
    <location>
        <begin position="202"/>
        <end position="234"/>
    </location>
</feature>
<evidence type="ECO:0000259" key="9">
    <source>
        <dbReference type="PROSITE" id="PS50166"/>
    </source>
</evidence>
<keyword evidence="6" id="KW-0653">Protein transport</keyword>
<dbReference type="InterPro" id="IPR016024">
    <property type="entry name" value="ARM-type_fold"/>
</dbReference>
<evidence type="ECO:0000313" key="10">
    <source>
        <dbReference type="EnsemblMetazoa" id="XP_030840223"/>
    </source>
</evidence>
<dbReference type="InterPro" id="IPR040016">
    <property type="entry name" value="XPO6"/>
</dbReference>
<accession>A0A7M7NQK3</accession>
<dbReference type="PANTHER" id="PTHR21452">
    <property type="entry name" value="EXPORTIN-6"/>
    <property type="match status" value="1"/>
</dbReference>
<keyword evidence="7" id="KW-0539">Nucleus</keyword>
<organism evidence="10 11">
    <name type="scientific">Strongylocentrotus purpuratus</name>
    <name type="common">Purple sea urchin</name>
    <dbReference type="NCBI Taxonomy" id="7668"/>
    <lineage>
        <taxon>Eukaryota</taxon>
        <taxon>Metazoa</taxon>
        <taxon>Echinodermata</taxon>
        <taxon>Eleutherozoa</taxon>
        <taxon>Echinozoa</taxon>
        <taxon>Echinoidea</taxon>
        <taxon>Euechinoidea</taxon>
        <taxon>Echinacea</taxon>
        <taxon>Camarodonta</taxon>
        <taxon>Echinidea</taxon>
        <taxon>Strongylocentrotidae</taxon>
        <taxon>Strongylocentrotus</taxon>
    </lineage>
</organism>
<dbReference type="GO" id="GO:0005634">
    <property type="term" value="C:nucleus"/>
    <property type="evidence" value="ECO:0007669"/>
    <property type="project" value="UniProtKB-SubCell"/>
</dbReference>
<dbReference type="PANTHER" id="PTHR21452:SF4">
    <property type="entry name" value="EXPORTIN-6"/>
    <property type="match status" value="1"/>
</dbReference>
<name>A0A7M7NQK3_STRPU</name>
<dbReference type="GO" id="GO:0005049">
    <property type="term" value="F:nuclear export signal receptor activity"/>
    <property type="evidence" value="ECO:0007669"/>
    <property type="project" value="InterPro"/>
</dbReference>
<dbReference type="OrthoDB" id="10261013at2759"/>
<evidence type="ECO:0000256" key="7">
    <source>
        <dbReference type="ARBA" id="ARBA00023242"/>
    </source>
</evidence>
<dbReference type="FunFam" id="1.25.10.10:FF:000147">
    <property type="entry name" value="exportin-6 isoform X2"/>
    <property type="match status" value="1"/>
</dbReference>
<dbReference type="FunCoup" id="A0A7M7NQK3">
    <property type="interactions" value="1901"/>
</dbReference>
<dbReference type="SMART" id="SM00913">
    <property type="entry name" value="IBN_N"/>
    <property type="match status" value="1"/>
</dbReference>
<dbReference type="RefSeq" id="XP_030840223.1">
    <property type="nucleotide sequence ID" value="XM_030984363.1"/>
</dbReference>
<keyword evidence="4" id="KW-0813">Transport</keyword>
<keyword evidence="5" id="KW-0963">Cytoplasm</keyword>
<dbReference type="PROSITE" id="PS50166">
    <property type="entry name" value="IMPORTIN_B_NT"/>
    <property type="match status" value="1"/>
</dbReference>
<evidence type="ECO:0000256" key="6">
    <source>
        <dbReference type="ARBA" id="ARBA00022927"/>
    </source>
</evidence>
<keyword evidence="11" id="KW-1185">Reference proteome</keyword>
<reference evidence="11" key="1">
    <citation type="submission" date="2015-02" db="EMBL/GenBank/DDBJ databases">
        <title>Genome sequencing for Strongylocentrotus purpuratus.</title>
        <authorList>
            <person name="Murali S."/>
            <person name="Liu Y."/>
            <person name="Vee V."/>
            <person name="English A."/>
            <person name="Wang M."/>
            <person name="Skinner E."/>
            <person name="Han Y."/>
            <person name="Muzny D.M."/>
            <person name="Worley K.C."/>
            <person name="Gibbs R.A."/>
        </authorList>
    </citation>
    <scope>NUCLEOTIDE SEQUENCE</scope>
</reference>
<dbReference type="Proteomes" id="UP000007110">
    <property type="component" value="Unassembled WGS sequence"/>
</dbReference>
<proteinExistence type="inferred from homology"/>
<dbReference type="AlphaFoldDB" id="A0A7M7NQK3"/>
<dbReference type="Pfam" id="PF08389">
    <property type="entry name" value="Xpo1"/>
    <property type="match status" value="1"/>
</dbReference>
<dbReference type="InterPro" id="IPR011989">
    <property type="entry name" value="ARM-like"/>
</dbReference>
<dbReference type="GO" id="GO:0006611">
    <property type="term" value="P:protein export from nucleus"/>
    <property type="evidence" value="ECO:0000318"/>
    <property type="project" value="GO_Central"/>
</dbReference>
<feature type="domain" description="Importin N-terminal" evidence="9">
    <location>
        <begin position="31"/>
        <end position="97"/>
    </location>
</feature>
<evidence type="ECO:0000256" key="1">
    <source>
        <dbReference type="ARBA" id="ARBA00004123"/>
    </source>
</evidence>
<sequence>MTTEDSSLRTLEGLMSEFFAISTTNQRKRDIEELLNNFSAQSGSWRHCFYFLMHTRNEYVMMYALSVFENVINRQWIGLPPQDRMEIRSGLTKFLLGQHKVVPNYIRNKLIKVIVCIARLDWPHFYPDFFPSIMQLIQQPQTCSLGLIMLQTTSEELASPREDLSAARKEEVQRLLLDQVPTVFSLITHILETILDKHRSLVTTATPPPSPTHDDSNDASPTHMAYGSSPLQSGKIRTGSHIIRSMFKSSPPNKHNVQPLPPLDQESEHLSTLCLNCLLHFFSWMPLSGNITPNLITVIFHFANFGCDIQSVSRGTTSPANDSFSSSGSSSLGVLAMSCINEIMSKNCVPSDFEDYLLRMFQQTFQLLQKLTKDNTNQSVGNRLEDLDESYVEKFTEFLGLFVSVHLRRFESNSHFPVLEFLSLLFKYTFKQPEQEGYFSCLDIWTVFLDYLIDKTNASRNPEMNHFVDRYKDALLSVMSEILHKMQFRFNQAQLEELDDDTLDDDCETEWQCYLRQGLEVVAKIAELLPTEAFSLLYPPFQEYLTIYLGLSQYVIDIPEGQKLNVNQENECRRLHCTLRDLCSMFQALGRLAEHFIGDKFSERFDNALSLIERFCQAAVYGTKMKLYRMKMAAPTVLKPDFVETHAQALAALKAYSHWLAQFYNETSKPGSRHHDKMLPLMTSLVDAIAPELAKQIPCKITLSSAHLFLSVASTVRPTFLIEMPAIQKLFNDVSGGSLSGLQTEVQLIVCRGLSNILTLPWANIPDNEQQWPVRSEHHSGFIFRLTKEYRELKNVQAIQTDKGLQERAKPVIRKTLQILSDQVESIAGEVSKTKQLCYHSVRDCIEVTLNLFPLYIHQPDVVDEMMSFFLALFQGLRVQMGIPTIQHIMSMFINLFTREQLSETIKHESSSGISVVEKFLQILEIIVQEPGSAFKTFLPSIISICMEHIYPIIAERSSPDIKPALYRLLFEMLQSKWKYFFNTSILASMLGAPPTDNVEHEQQFVTIMQAFGQSFLQPDISVFRQNLESLEILNSKLKLYQKKIFKTMMLSPFLNVLLQALIHKSHDLLQDETLVAIYNMAMVDLENFFRVFLSEFLTSAEGLDLNQKTILKTNFSLAEDLPSFNQNMRRFVTDLRYYRLCNSALPAGSVKL</sequence>
<evidence type="ECO:0000256" key="2">
    <source>
        <dbReference type="ARBA" id="ARBA00004496"/>
    </source>
</evidence>
<dbReference type="GO" id="GO:0031267">
    <property type="term" value="F:small GTPase binding"/>
    <property type="evidence" value="ECO:0007669"/>
    <property type="project" value="InterPro"/>
</dbReference>
<dbReference type="EnsemblMetazoa" id="XM_030984363">
    <property type="protein sequence ID" value="XP_030840223"/>
    <property type="gene ID" value="LOC100889364"/>
</dbReference>
<dbReference type="GO" id="GO:0005737">
    <property type="term" value="C:cytoplasm"/>
    <property type="evidence" value="ECO:0007669"/>
    <property type="project" value="UniProtKB-SubCell"/>
</dbReference>
<dbReference type="InterPro" id="IPR013598">
    <property type="entry name" value="Exportin-1/Importin-b-like"/>
</dbReference>
<dbReference type="CTD" id="23214"/>
<dbReference type="Pfam" id="PF03810">
    <property type="entry name" value="IBN_N"/>
    <property type="match status" value="1"/>
</dbReference>
<dbReference type="OMA" id="KITRFNH"/>
<evidence type="ECO:0000256" key="5">
    <source>
        <dbReference type="ARBA" id="ARBA00022490"/>
    </source>
</evidence>
<dbReference type="GeneID" id="100889364"/>
<protein>
    <recommendedName>
        <fullName evidence="9">Importin N-terminal domain-containing protein</fullName>
    </recommendedName>
</protein>
<comment type="similarity">
    <text evidence="3">Belongs to the exportin family.</text>
</comment>
<dbReference type="SUPFAM" id="SSF48371">
    <property type="entry name" value="ARM repeat"/>
    <property type="match status" value="1"/>
</dbReference>
<evidence type="ECO:0000256" key="3">
    <source>
        <dbReference type="ARBA" id="ARBA00009466"/>
    </source>
</evidence>
<evidence type="ECO:0000313" key="11">
    <source>
        <dbReference type="Proteomes" id="UP000007110"/>
    </source>
</evidence>